<gene>
    <name evidence="2" type="ORF">BU16DRAFT_554322</name>
</gene>
<proteinExistence type="predicted"/>
<organism evidence="2 3">
    <name type="scientific">Lophium mytilinum</name>
    <dbReference type="NCBI Taxonomy" id="390894"/>
    <lineage>
        <taxon>Eukaryota</taxon>
        <taxon>Fungi</taxon>
        <taxon>Dikarya</taxon>
        <taxon>Ascomycota</taxon>
        <taxon>Pezizomycotina</taxon>
        <taxon>Dothideomycetes</taxon>
        <taxon>Pleosporomycetidae</taxon>
        <taxon>Mytilinidiales</taxon>
        <taxon>Mytilinidiaceae</taxon>
        <taxon>Lophium</taxon>
    </lineage>
</organism>
<evidence type="ECO:0000313" key="2">
    <source>
        <dbReference type="EMBL" id="KAF2502250.1"/>
    </source>
</evidence>
<accession>A0A6A6RET7</accession>
<dbReference type="AlphaFoldDB" id="A0A6A6RET7"/>
<sequence length="142" mass="15293">MSSTVPSPFTRPAYPHLQSSNAPSSASSSAFQSCSSLSSLTAPSSSSAPMPSPSAQQSQQPFFGAIRPQQQQASYNQSQQPQQPQYAAEQRQSSFDYRPNRDGAGRTNGETKNLLSEYALVAEAAKRAQMAVLMRDMEGVEL</sequence>
<keyword evidence="3" id="KW-1185">Reference proteome</keyword>
<feature type="region of interest" description="Disordered" evidence="1">
    <location>
        <begin position="1"/>
        <end position="112"/>
    </location>
</feature>
<name>A0A6A6RET7_9PEZI</name>
<dbReference type="OrthoDB" id="4157208at2759"/>
<dbReference type="Proteomes" id="UP000799750">
    <property type="component" value="Unassembled WGS sequence"/>
</dbReference>
<dbReference type="EMBL" id="MU004181">
    <property type="protein sequence ID" value="KAF2502250.1"/>
    <property type="molecule type" value="Genomic_DNA"/>
</dbReference>
<reference evidence="2" key="1">
    <citation type="journal article" date="2020" name="Stud. Mycol.">
        <title>101 Dothideomycetes genomes: a test case for predicting lifestyles and emergence of pathogens.</title>
        <authorList>
            <person name="Haridas S."/>
            <person name="Albert R."/>
            <person name="Binder M."/>
            <person name="Bloem J."/>
            <person name="Labutti K."/>
            <person name="Salamov A."/>
            <person name="Andreopoulos B."/>
            <person name="Baker S."/>
            <person name="Barry K."/>
            <person name="Bills G."/>
            <person name="Bluhm B."/>
            <person name="Cannon C."/>
            <person name="Castanera R."/>
            <person name="Culley D."/>
            <person name="Daum C."/>
            <person name="Ezra D."/>
            <person name="Gonzalez J."/>
            <person name="Henrissat B."/>
            <person name="Kuo A."/>
            <person name="Liang C."/>
            <person name="Lipzen A."/>
            <person name="Lutzoni F."/>
            <person name="Magnuson J."/>
            <person name="Mondo S."/>
            <person name="Nolan M."/>
            <person name="Ohm R."/>
            <person name="Pangilinan J."/>
            <person name="Park H.-J."/>
            <person name="Ramirez L."/>
            <person name="Alfaro M."/>
            <person name="Sun H."/>
            <person name="Tritt A."/>
            <person name="Yoshinaga Y."/>
            <person name="Zwiers L.-H."/>
            <person name="Turgeon B."/>
            <person name="Goodwin S."/>
            <person name="Spatafora J."/>
            <person name="Crous P."/>
            <person name="Grigoriev I."/>
        </authorList>
    </citation>
    <scope>NUCLEOTIDE SEQUENCE</scope>
    <source>
        <strain evidence="2">CBS 269.34</strain>
    </source>
</reference>
<protein>
    <submittedName>
        <fullName evidence="2">Uncharacterized protein</fullName>
    </submittedName>
</protein>
<evidence type="ECO:0000313" key="3">
    <source>
        <dbReference type="Proteomes" id="UP000799750"/>
    </source>
</evidence>
<feature type="compositionally biased region" description="Low complexity" evidence="1">
    <location>
        <begin position="68"/>
        <end position="93"/>
    </location>
</feature>
<evidence type="ECO:0000256" key="1">
    <source>
        <dbReference type="SAM" id="MobiDB-lite"/>
    </source>
</evidence>
<feature type="compositionally biased region" description="Low complexity" evidence="1">
    <location>
        <begin position="17"/>
        <end position="61"/>
    </location>
</feature>